<protein>
    <recommendedName>
        <fullName evidence="4">Proline-rich AKT1 substrate 1</fullName>
    </recommendedName>
</protein>
<feature type="compositionally biased region" description="Low complexity" evidence="1">
    <location>
        <begin position="255"/>
        <end position="269"/>
    </location>
</feature>
<organism evidence="2 3">
    <name type="scientific">Magallana gigas</name>
    <name type="common">Pacific oyster</name>
    <name type="synonym">Crassostrea gigas</name>
    <dbReference type="NCBI Taxonomy" id="29159"/>
    <lineage>
        <taxon>Eukaryota</taxon>
        <taxon>Metazoa</taxon>
        <taxon>Spiralia</taxon>
        <taxon>Lophotrochozoa</taxon>
        <taxon>Mollusca</taxon>
        <taxon>Bivalvia</taxon>
        <taxon>Autobranchia</taxon>
        <taxon>Pteriomorphia</taxon>
        <taxon>Ostreida</taxon>
        <taxon>Ostreoidea</taxon>
        <taxon>Ostreidae</taxon>
        <taxon>Magallana</taxon>
    </lineage>
</organism>
<evidence type="ECO:0000313" key="2">
    <source>
        <dbReference type="EnsemblMetazoa" id="G4574.1:cds"/>
    </source>
</evidence>
<name>A0A8W8N6L7_MAGGI</name>
<reference evidence="2" key="1">
    <citation type="submission" date="2022-08" db="UniProtKB">
        <authorList>
            <consortium name="EnsemblMetazoa"/>
        </authorList>
    </citation>
    <scope>IDENTIFICATION</scope>
    <source>
        <strain evidence="2">05x7-T-G4-1.051#20</strain>
    </source>
</reference>
<dbReference type="AlphaFoldDB" id="A0A8W8N6L7"/>
<sequence>MLVTAKTELEVIYRRTVIFANRCRLITLRTFWPSGFLHNLKSFTIMSLFTCSCLNIKIACKSKPSFQNNEDLWKTKYEFFSQSLGQAANAEVKKEHSYLVHKLAVGEWTVNRCLNCGVETHATSQLSSVVLLSPQLQCDPVITERLMQSPDFSRVFNIVLHGQKSTISSQDMPDPSSPNYESLQKELSHVQDQINVFLLQEEDKMEKRIRQFEEEEKARFQTLQSNVQTEKKKMMNLILQTERQMKSVTEHIDNSSPLTSKSSKKTPLTRVKSSPNKRLHSVDEYEQAPESEMFLLEDSSPSHDEPFYSSEEEEEEEDTSRRSSTTPMKSGRFQKKPLQYSSSVPIMVPRWGVSGNKDSGDESDEDPTPSDPSEMAASMQALARSITNDERMIFGDRPRPRLNTGDFHH</sequence>
<dbReference type="PANTHER" id="PTHR21844">
    <property type="entry name" value="AKT1 SUBSTRATE 1 PROTEIN"/>
    <property type="match status" value="1"/>
</dbReference>
<dbReference type="PANTHER" id="PTHR21844:SF2">
    <property type="entry name" value="PROLINE-RICH AKT1 SUBSTRATE 1"/>
    <property type="match status" value="1"/>
</dbReference>
<keyword evidence="3" id="KW-1185">Reference proteome</keyword>
<dbReference type="Proteomes" id="UP000005408">
    <property type="component" value="Unassembled WGS sequence"/>
</dbReference>
<dbReference type="Pfam" id="PF15798">
    <property type="entry name" value="PRAS"/>
    <property type="match status" value="1"/>
</dbReference>
<dbReference type="GO" id="GO:0048011">
    <property type="term" value="P:neurotrophin TRK receptor signaling pathway"/>
    <property type="evidence" value="ECO:0007669"/>
    <property type="project" value="InterPro"/>
</dbReference>
<dbReference type="EnsemblMetazoa" id="G4574.1">
    <property type="protein sequence ID" value="G4574.1:cds"/>
    <property type="gene ID" value="G4574"/>
</dbReference>
<feature type="region of interest" description="Disordered" evidence="1">
    <location>
        <begin position="246"/>
        <end position="409"/>
    </location>
</feature>
<evidence type="ECO:0000313" key="3">
    <source>
        <dbReference type="Proteomes" id="UP000005408"/>
    </source>
</evidence>
<proteinExistence type="predicted"/>
<dbReference type="GO" id="GO:0032007">
    <property type="term" value="P:negative regulation of TOR signaling"/>
    <property type="evidence" value="ECO:0007669"/>
    <property type="project" value="InterPro"/>
</dbReference>
<accession>A0A8W8N6L7</accession>
<dbReference type="InterPro" id="IPR026682">
    <property type="entry name" value="AKT1S1"/>
</dbReference>
<evidence type="ECO:0000256" key="1">
    <source>
        <dbReference type="SAM" id="MobiDB-lite"/>
    </source>
</evidence>
<feature type="compositionally biased region" description="Basic and acidic residues" evidence="1">
    <location>
        <begin position="387"/>
        <end position="399"/>
    </location>
</feature>
<evidence type="ECO:0008006" key="4">
    <source>
        <dbReference type="Google" id="ProtNLM"/>
    </source>
</evidence>
<dbReference type="GO" id="GO:0005737">
    <property type="term" value="C:cytoplasm"/>
    <property type="evidence" value="ECO:0007669"/>
    <property type="project" value="TreeGrafter"/>
</dbReference>